<keyword evidence="2" id="KW-0812">Transmembrane</keyword>
<dbReference type="Proteomes" id="UP000708208">
    <property type="component" value="Unassembled WGS sequence"/>
</dbReference>
<dbReference type="EMBL" id="CAJVCH010104226">
    <property type="protein sequence ID" value="CAG7723960.1"/>
    <property type="molecule type" value="Genomic_DNA"/>
</dbReference>
<evidence type="ECO:0000256" key="1">
    <source>
        <dbReference type="SAM" id="MobiDB-lite"/>
    </source>
</evidence>
<gene>
    <name evidence="3" type="ORF">AFUS01_LOCUS13013</name>
</gene>
<proteinExistence type="predicted"/>
<feature type="transmembrane region" description="Helical" evidence="2">
    <location>
        <begin position="6"/>
        <end position="31"/>
    </location>
</feature>
<evidence type="ECO:0000313" key="4">
    <source>
        <dbReference type="Proteomes" id="UP000708208"/>
    </source>
</evidence>
<feature type="compositionally biased region" description="Polar residues" evidence="1">
    <location>
        <begin position="163"/>
        <end position="183"/>
    </location>
</feature>
<comment type="caution">
    <text evidence="3">The sequence shown here is derived from an EMBL/GenBank/DDBJ whole genome shotgun (WGS) entry which is preliminary data.</text>
</comment>
<keyword evidence="2" id="KW-0472">Membrane</keyword>
<reference evidence="3" key="1">
    <citation type="submission" date="2021-06" db="EMBL/GenBank/DDBJ databases">
        <authorList>
            <person name="Hodson N. C."/>
            <person name="Mongue J. A."/>
            <person name="Jaron S. K."/>
        </authorList>
    </citation>
    <scope>NUCLEOTIDE SEQUENCE</scope>
</reference>
<accession>A0A8J2JXW0</accession>
<keyword evidence="4" id="KW-1185">Reference proteome</keyword>
<feature type="region of interest" description="Disordered" evidence="1">
    <location>
        <begin position="143"/>
        <end position="183"/>
    </location>
</feature>
<keyword evidence="2" id="KW-1133">Transmembrane helix</keyword>
<evidence type="ECO:0000256" key="2">
    <source>
        <dbReference type="SAM" id="Phobius"/>
    </source>
</evidence>
<dbReference type="AlphaFoldDB" id="A0A8J2JXW0"/>
<organism evidence="3 4">
    <name type="scientific">Allacma fusca</name>
    <dbReference type="NCBI Taxonomy" id="39272"/>
    <lineage>
        <taxon>Eukaryota</taxon>
        <taxon>Metazoa</taxon>
        <taxon>Ecdysozoa</taxon>
        <taxon>Arthropoda</taxon>
        <taxon>Hexapoda</taxon>
        <taxon>Collembola</taxon>
        <taxon>Symphypleona</taxon>
        <taxon>Sminthuridae</taxon>
        <taxon>Allacma</taxon>
    </lineage>
</organism>
<name>A0A8J2JXW0_9HEXA</name>
<sequence>MNLYKVYAALVIFLSVCTYDAEGGLILLLLLKIIALKGALFFGVPLALGSFLLGQGVGFFGGTVFGGYGVLHAAHKYLSRPKHVAHHVIQKPVHVHHGPPKFNHGWGWQTTPGFHVYKYQSGPKPTIWNKISSIPGILTNRLRKRPSGHHHHNHHGHDHGHGWQSSPGWTKSQTSSYHGQNPLNTYYETEDSDKHLHHGMYLRFHFYAL</sequence>
<feature type="compositionally biased region" description="Basic residues" evidence="1">
    <location>
        <begin position="143"/>
        <end position="158"/>
    </location>
</feature>
<evidence type="ECO:0000313" key="3">
    <source>
        <dbReference type="EMBL" id="CAG7723960.1"/>
    </source>
</evidence>
<protein>
    <submittedName>
        <fullName evidence="3">Uncharacterized protein</fullName>
    </submittedName>
</protein>
<feature type="transmembrane region" description="Helical" evidence="2">
    <location>
        <begin position="38"/>
        <end position="71"/>
    </location>
</feature>